<accession>A0AC61R860</accession>
<keyword evidence="2" id="KW-1185">Reference proteome</keyword>
<evidence type="ECO:0000313" key="2">
    <source>
        <dbReference type="Proteomes" id="UP000308836"/>
    </source>
</evidence>
<organism evidence="1 2">
    <name type="scientific">Dubosiella muris</name>
    <dbReference type="NCBI Taxonomy" id="3038133"/>
    <lineage>
        <taxon>Bacteria</taxon>
        <taxon>Bacillati</taxon>
        <taxon>Bacillota</taxon>
        <taxon>Erysipelotrichia</taxon>
        <taxon>Erysipelotrichales</taxon>
        <taxon>Erysipelotrichaceae</taxon>
        <taxon>Dubosiella</taxon>
    </lineage>
</organism>
<evidence type="ECO:0000313" key="1">
    <source>
        <dbReference type="EMBL" id="TGY66466.1"/>
    </source>
</evidence>
<sequence>MAPYNNQQLKDALVALRKEENQQTINDMARTLRDTSVLAPAMWDQEPQKDENGQLVFEPNTKIQLMIMQDAQGNMYFPMFTSFEELKQANHDDTVHALVLSFDQFMSFVDMAKGQIQGIVLDPFTENVPIDVEFLEGVARTKKTVIKPTKLKKGEQLQVREPLKKVEALISALNEEAQKIPSIQEVYLKERLEGDDVHWLVIVDMNPQDPKLFQRLGEACRGKTDGKDMEFIFSTMQVAQQIMADSTPIYIKN</sequence>
<protein>
    <submittedName>
        <fullName evidence="1">Enhanced serine sensitivity protein SseB</fullName>
    </submittedName>
</protein>
<name>A0AC61R860_9FIRM</name>
<dbReference type="EMBL" id="SRYG01000006">
    <property type="protein sequence ID" value="TGY66466.1"/>
    <property type="molecule type" value="Genomic_DNA"/>
</dbReference>
<proteinExistence type="predicted"/>
<gene>
    <name evidence="1" type="ORF">E5336_04010</name>
</gene>
<dbReference type="Proteomes" id="UP000308836">
    <property type="component" value="Unassembled WGS sequence"/>
</dbReference>
<comment type="caution">
    <text evidence="1">The sequence shown here is derived from an EMBL/GenBank/DDBJ whole genome shotgun (WGS) entry which is preliminary data.</text>
</comment>
<reference evidence="1" key="1">
    <citation type="submission" date="2019-04" db="EMBL/GenBank/DDBJ databases">
        <title>Microbes associate with the intestines of laboratory mice.</title>
        <authorList>
            <person name="Navarre W."/>
            <person name="Wong E."/>
            <person name="Huang K."/>
            <person name="Tropini C."/>
            <person name="Ng K."/>
            <person name="Yu B."/>
        </authorList>
    </citation>
    <scope>NUCLEOTIDE SEQUENCE</scope>
    <source>
        <strain evidence="1">NM09_H32</strain>
    </source>
</reference>